<evidence type="ECO:0000313" key="1">
    <source>
        <dbReference type="EMBL" id="GBP46419.1"/>
    </source>
</evidence>
<organism evidence="1 2">
    <name type="scientific">Eumeta variegata</name>
    <name type="common">Bagworm moth</name>
    <name type="synonym">Eumeta japonica</name>
    <dbReference type="NCBI Taxonomy" id="151549"/>
    <lineage>
        <taxon>Eukaryota</taxon>
        <taxon>Metazoa</taxon>
        <taxon>Ecdysozoa</taxon>
        <taxon>Arthropoda</taxon>
        <taxon>Hexapoda</taxon>
        <taxon>Insecta</taxon>
        <taxon>Pterygota</taxon>
        <taxon>Neoptera</taxon>
        <taxon>Endopterygota</taxon>
        <taxon>Lepidoptera</taxon>
        <taxon>Glossata</taxon>
        <taxon>Ditrysia</taxon>
        <taxon>Tineoidea</taxon>
        <taxon>Psychidae</taxon>
        <taxon>Oiketicinae</taxon>
        <taxon>Eumeta</taxon>
    </lineage>
</organism>
<dbReference type="Proteomes" id="UP000299102">
    <property type="component" value="Unassembled WGS sequence"/>
</dbReference>
<sequence length="151" mass="16792">MKPKSTLGAKPKLRLDWDNPLYLSVCLLSGTAEQITMGLSREGRGVYLATFGGSHGIDSRIETRTRIRVESGTKNEIENRTRVEKECKDVTRIKSVTEIGIENETGFKLTSIYTKEEKKLFYVDPGIPANINYTGRSPTRKCRTMSGGSAS</sequence>
<comment type="caution">
    <text evidence="1">The sequence shown here is derived from an EMBL/GenBank/DDBJ whole genome shotgun (WGS) entry which is preliminary data.</text>
</comment>
<keyword evidence="2" id="KW-1185">Reference proteome</keyword>
<accession>A0A4C1W7B0</accession>
<protein>
    <submittedName>
        <fullName evidence="1">Uncharacterized protein</fullName>
    </submittedName>
</protein>
<reference evidence="1 2" key="1">
    <citation type="journal article" date="2019" name="Commun. Biol.">
        <title>The bagworm genome reveals a unique fibroin gene that provides high tensile strength.</title>
        <authorList>
            <person name="Kono N."/>
            <person name="Nakamura H."/>
            <person name="Ohtoshi R."/>
            <person name="Tomita M."/>
            <person name="Numata K."/>
            <person name="Arakawa K."/>
        </authorList>
    </citation>
    <scope>NUCLEOTIDE SEQUENCE [LARGE SCALE GENOMIC DNA]</scope>
</reference>
<dbReference type="EMBL" id="BGZK01000483">
    <property type="protein sequence ID" value="GBP46419.1"/>
    <property type="molecule type" value="Genomic_DNA"/>
</dbReference>
<name>A0A4C1W7B0_EUMVA</name>
<proteinExistence type="predicted"/>
<dbReference type="AlphaFoldDB" id="A0A4C1W7B0"/>
<evidence type="ECO:0000313" key="2">
    <source>
        <dbReference type="Proteomes" id="UP000299102"/>
    </source>
</evidence>
<gene>
    <name evidence="1" type="ORF">EVAR_95119_1</name>
</gene>